<dbReference type="InterPro" id="IPR023042">
    <property type="entry name" value="Peptidase_M17_leu_NH2_pept"/>
</dbReference>
<evidence type="ECO:0000259" key="7">
    <source>
        <dbReference type="Pfam" id="PF00883"/>
    </source>
</evidence>
<protein>
    <submittedName>
        <fullName evidence="9">Cytosol aminopeptidase family, catalytic domain-containing protein</fullName>
    </submittedName>
</protein>
<comment type="similarity">
    <text evidence="3">Belongs to the peptidase M17 family.</text>
</comment>
<dbReference type="PANTHER" id="PTHR11963:SF23">
    <property type="entry name" value="CYTOSOL AMINOPEPTIDASE"/>
    <property type="match status" value="1"/>
</dbReference>
<dbReference type="InterPro" id="IPR011356">
    <property type="entry name" value="Leucine_aapep/pepB"/>
</dbReference>
<sequence length="528" mass="56838">MLRMLPSRLSQARHSVRITTTRTIPAFQKRLFSNAEKYDALVLGAYTEGEEIALSAAQDISLATQKVLHEQLAASSFKKAGDVRTLYNVGGVKQVAVVSLGKKSDSLKGDVQRLESARMSSALGIQALRKQGVKNVGVDVSVSAHGAAEGAILAQFAFDKLKDEKSRAESIQVAPFSEPITKDANLDWESGQIYGTSQNLARMLMTTPSNLMTPKLFSEEVAYLLAGMDNIDIMVHDKEWAVKQKMNSFLAVAQGSEEPPRFLEIHYKGGKESDPVHGLVGKGVTFDSGGISLKPSNGMALMKGDMGGAATVAAALYGISKMKLPVNIVASIPLCENMPSGKATKPGDVVRAMNGKSIEVMDTDAEGRLILADALYYTSSKFKPASIIDLATLTGACMVALGEVYTGAFTNSDELWKRLNDAGNMTSDPFWRMPLDDGYLMEMKESDVADLNNLGKGRPGGAASAAAFLSQFVEGLDKEKLGELQHPAWAHLDIAGTMDAAATKGYHIKGMSGRPTRSLMEYYRSFTK</sequence>
<dbReference type="InterPro" id="IPR000819">
    <property type="entry name" value="Peptidase_M17_C"/>
</dbReference>
<dbReference type="HAMAP" id="MF_00181">
    <property type="entry name" value="Cytosol_peptidase_M17"/>
    <property type="match status" value="1"/>
</dbReference>
<evidence type="ECO:0000256" key="3">
    <source>
        <dbReference type="ARBA" id="ARBA00009528"/>
    </source>
</evidence>
<name>A0AAD5KJJ2_9FUNG</name>
<dbReference type="PANTHER" id="PTHR11963">
    <property type="entry name" value="LEUCINE AMINOPEPTIDASE-RELATED"/>
    <property type="match status" value="1"/>
</dbReference>
<evidence type="ECO:0000256" key="2">
    <source>
        <dbReference type="ARBA" id="ARBA00001585"/>
    </source>
</evidence>
<keyword evidence="5" id="KW-0645">Protease</keyword>
<evidence type="ECO:0000259" key="8">
    <source>
        <dbReference type="Pfam" id="PF02789"/>
    </source>
</evidence>
<reference evidence="9" key="1">
    <citation type="journal article" date="2022" name="IScience">
        <title>Evolution of zygomycete secretomes and the origins of terrestrial fungal ecologies.</title>
        <authorList>
            <person name="Chang Y."/>
            <person name="Wang Y."/>
            <person name="Mondo S."/>
            <person name="Ahrendt S."/>
            <person name="Andreopoulos W."/>
            <person name="Barry K."/>
            <person name="Beard J."/>
            <person name="Benny G.L."/>
            <person name="Blankenship S."/>
            <person name="Bonito G."/>
            <person name="Cuomo C."/>
            <person name="Desiro A."/>
            <person name="Gervers K.A."/>
            <person name="Hundley H."/>
            <person name="Kuo A."/>
            <person name="LaButti K."/>
            <person name="Lang B.F."/>
            <person name="Lipzen A."/>
            <person name="O'Donnell K."/>
            <person name="Pangilinan J."/>
            <person name="Reynolds N."/>
            <person name="Sandor L."/>
            <person name="Smith M.E."/>
            <person name="Tsang A."/>
            <person name="Grigoriev I.V."/>
            <person name="Stajich J.E."/>
            <person name="Spatafora J.W."/>
        </authorList>
    </citation>
    <scope>NUCLEOTIDE SEQUENCE</scope>
    <source>
        <strain evidence="9">RSA 2281</strain>
    </source>
</reference>
<dbReference type="InterPro" id="IPR043472">
    <property type="entry name" value="Macro_dom-like"/>
</dbReference>
<dbReference type="GO" id="GO:0070006">
    <property type="term" value="F:metalloaminopeptidase activity"/>
    <property type="evidence" value="ECO:0007669"/>
    <property type="project" value="InterPro"/>
</dbReference>
<feature type="domain" description="Cytosol aminopeptidase" evidence="7">
    <location>
        <begin position="199"/>
        <end position="519"/>
    </location>
</feature>
<evidence type="ECO:0000313" key="10">
    <source>
        <dbReference type="Proteomes" id="UP001209540"/>
    </source>
</evidence>
<reference evidence="9" key="2">
    <citation type="submission" date="2023-02" db="EMBL/GenBank/DDBJ databases">
        <authorList>
            <consortium name="DOE Joint Genome Institute"/>
            <person name="Mondo S.J."/>
            <person name="Chang Y."/>
            <person name="Wang Y."/>
            <person name="Ahrendt S."/>
            <person name="Andreopoulos W."/>
            <person name="Barry K."/>
            <person name="Beard J."/>
            <person name="Benny G.L."/>
            <person name="Blankenship S."/>
            <person name="Bonito G."/>
            <person name="Cuomo C."/>
            <person name="Desiro A."/>
            <person name="Gervers K.A."/>
            <person name="Hundley H."/>
            <person name="Kuo A."/>
            <person name="LaButti K."/>
            <person name="Lang B.F."/>
            <person name="Lipzen A."/>
            <person name="O'Donnell K."/>
            <person name="Pangilinan J."/>
            <person name="Reynolds N."/>
            <person name="Sandor L."/>
            <person name="Smith M.W."/>
            <person name="Tsang A."/>
            <person name="Grigoriev I.V."/>
            <person name="Stajich J.E."/>
            <person name="Spatafora J.W."/>
        </authorList>
    </citation>
    <scope>NUCLEOTIDE SEQUENCE</scope>
    <source>
        <strain evidence="9">RSA 2281</strain>
    </source>
</reference>
<dbReference type="InterPro" id="IPR008283">
    <property type="entry name" value="Peptidase_M17_N"/>
</dbReference>
<dbReference type="SUPFAM" id="SSF53187">
    <property type="entry name" value="Zn-dependent exopeptidases"/>
    <property type="match status" value="1"/>
</dbReference>
<dbReference type="GO" id="GO:0030145">
    <property type="term" value="F:manganese ion binding"/>
    <property type="evidence" value="ECO:0007669"/>
    <property type="project" value="InterPro"/>
</dbReference>
<dbReference type="GO" id="GO:0005737">
    <property type="term" value="C:cytoplasm"/>
    <property type="evidence" value="ECO:0007669"/>
    <property type="project" value="InterPro"/>
</dbReference>
<keyword evidence="10" id="KW-1185">Reference proteome</keyword>
<evidence type="ECO:0000256" key="4">
    <source>
        <dbReference type="ARBA" id="ARBA00022438"/>
    </source>
</evidence>
<dbReference type="Gene3D" id="3.40.220.10">
    <property type="entry name" value="Leucine Aminopeptidase, subunit E, domain 1"/>
    <property type="match status" value="1"/>
</dbReference>
<dbReference type="AlphaFoldDB" id="A0AAD5KJJ2"/>
<dbReference type="GO" id="GO:0006508">
    <property type="term" value="P:proteolysis"/>
    <property type="evidence" value="ECO:0007669"/>
    <property type="project" value="UniProtKB-KW"/>
</dbReference>
<keyword evidence="6" id="KW-0378">Hydrolase</keyword>
<comment type="caution">
    <text evidence="9">The sequence shown here is derived from an EMBL/GenBank/DDBJ whole genome shotgun (WGS) entry which is preliminary data.</text>
</comment>
<feature type="domain" description="Peptidase M17 leucyl aminopeptidase N-terminal" evidence="8">
    <location>
        <begin position="42"/>
        <end position="165"/>
    </location>
</feature>
<dbReference type="Gene3D" id="3.40.630.10">
    <property type="entry name" value="Zn peptidases"/>
    <property type="match status" value="1"/>
</dbReference>
<dbReference type="Pfam" id="PF02789">
    <property type="entry name" value="Peptidase_M17_N"/>
    <property type="match status" value="1"/>
</dbReference>
<organism evidence="9 10">
    <name type="scientific">Phascolomyces articulosus</name>
    <dbReference type="NCBI Taxonomy" id="60185"/>
    <lineage>
        <taxon>Eukaryota</taxon>
        <taxon>Fungi</taxon>
        <taxon>Fungi incertae sedis</taxon>
        <taxon>Mucoromycota</taxon>
        <taxon>Mucoromycotina</taxon>
        <taxon>Mucoromycetes</taxon>
        <taxon>Mucorales</taxon>
        <taxon>Lichtheimiaceae</taxon>
        <taxon>Phascolomyces</taxon>
    </lineage>
</organism>
<dbReference type="SUPFAM" id="SSF52949">
    <property type="entry name" value="Macro domain-like"/>
    <property type="match status" value="1"/>
</dbReference>
<dbReference type="Pfam" id="PF00883">
    <property type="entry name" value="Peptidase_M17"/>
    <property type="match status" value="1"/>
</dbReference>
<accession>A0AAD5KJJ2</accession>
<dbReference type="CDD" id="cd00433">
    <property type="entry name" value="Peptidase_M17"/>
    <property type="match status" value="1"/>
</dbReference>
<evidence type="ECO:0000256" key="6">
    <source>
        <dbReference type="ARBA" id="ARBA00022801"/>
    </source>
</evidence>
<proteinExistence type="inferred from homology"/>
<dbReference type="PRINTS" id="PR00481">
    <property type="entry name" value="LAMNOPPTDASE"/>
</dbReference>
<comment type="catalytic activity">
    <reaction evidence="1">
        <text>Release of an N-terminal amino acid, Xaa-|-Yaa-, in which Xaa is preferably Leu, but may be other amino acids including Pro although not Arg or Lys, and Yaa may be Pro. Amino acid amides and methyl esters are also readily hydrolyzed, but rates on arylamides are exceedingly low.</text>
        <dbReference type="EC" id="3.4.11.1"/>
    </reaction>
</comment>
<evidence type="ECO:0000256" key="1">
    <source>
        <dbReference type="ARBA" id="ARBA00000135"/>
    </source>
</evidence>
<comment type="catalytic activity">
    <reaction evidence="2">
        <text>Release of N-terminal proline from a peptide.</text>
        <dbReference type="EC" id="3.4.11.5"/>
    </reaction>
</comment>
<gene>
    <name evidence="9" type="ORF">BDA99DRAFT_499416</name>
</gene>
<evidence type="ECO:0000313" key="9">
    <source>
        <dbReference type="EMBL" id="KAI9272864.1"/>
    </source>
</evidence>
<dbReference type="Proteomes" id="UP001209540">
    <property type="component" value="Unassembled WGS sequence"/>
</dbReference>
<evidence type="ECO:0000256" key="5">
    <source>
        <dbReference type="ARBA" id="ARBA00022670"/>
    </source>
</evidence>
<keyword evidence="4 9" id="KW-0031">Aminopeptidase</keyword>
<dbReference type="EMBL" id="JAIXMP010000005">
    <property type="protein sequence ID" value="KAI9272864.1"/>
    <property type="molecule type" value="Genomic_DNA"/>
</dbReference>